<dbReference type="Gene3D" id="1.10.10.1590">
    <property type="entry name" value="NADH-quinone oxidoreductase subunit E"/>
    <property type="match status" value="1"/>
</dbReference>
<comment type="caution">
    <text evidence="8">The sequence shown here is derived from an EMBL/GenBank/DDBJ whole genome shotgun (WGS) entry which is preliminary data.</text>
</comment>
<dbReference type="InterPro" id="IPR036249">
    <property type="entry name" value="Thioredoxin-like_sf"/>
</dbReference>
<evidence type="ECO:0000256" key="3">
    <source>
        <dbReference type="ARBA" id="ARBA00022723"/>
    </source>
</evidence>
<dbReference type="NCBIfam" id="NF004638">
    <property type="entry name" value="PRK05988.1"/>
    <property type="match status" value="1"/>
</dbReference>
<dbReference type="SUPFAM" id="SSF52833">
    <property type="entry name" value="Thioredoxin-like"/>
    <property type="match status" value="1"/>
</dbReference>
<dbReference type="PIRSF" id="PIRSF000216">
    <property type="entry name" value="NADH_DH_24kDa"/>
    <property type="match status" value="1"/>
</dbReference>
<evidence type="ECO:0000256" key="1">
    <source>
        <dbReference type="ARBA" id="ARBA00010643"/>
    </source>
</evidence>
<feature type="binding site" evidence="7">
    <location>
        <position position="83"/>
    </location>
    <ligand>
        <name>[2Fe-2S] cluster</name>
        <dbReference type="ChEBI" id="CHEBI:190135"/>
    </ligand>
</feature>
<proteinExistence type="inferred from homology"/>
<feature type="binding site" evidence="7">
    <location>
        <position position="128"/>
    </location>
    <ligand>
        <name>[2Fe-2S] cluster</name>
        <dbReference type="ChEBI" id="CHEBI:190135"/>
    </ligand>
</feature>
<comment type="cofactor">
    <cofactor evidence="6">
        <name>[2Fe-2S] cluster</name>
        <dbReference type="ChEBI" id="CHEBI:190135"/>
    </cofactor>
</comment>
<reference evidence="8 9" key="1">
    <citation type="submission" date="2016-02" db="EMBL/GenBank/DDBJ databases">
        <authorList>
            <person name="Wen L."/>
            <person name="He K."/>
            <person name="Yang H."/>
        </authorList>
    </citation>
    <scope>NUCLEOTIDE SEQUENCE [LARGE SCALE GENOMIC DNA]</scope>
    <source>
        <strain evidence="8 9">TSA40</strain>
    </source>
</reference>
<evidence type="ECO:0000313" key="9">
    <source>
        <dbReference type="Proteomes" id="UP000197535"/>
    </source>
</evidence>
<protein>
    <submittedName>
        <fullName evidence="8">Formate dehydrogenase</fullName>
    </submittedName>
</protein>
<organism evidence="8 9">
    <name type="scientific">Noviherbaspirillum denitrificans</name>
    <dbReference type="NCBI Taxonomy" id="1968433"/>
    <lineage>
        <taxon>Bacteria</taxon>
        <taxon>Pseudomonadati</taxon>
        <taxon>Pseudomonadota</taxon>
        <taxon>Betaproteobacteria</taxon>
        <taxon>Burkholderiales</taxon>
        <taxon>Oxalobacteraceae</taxon>
        <taxon>Noviherbaspirillum</taxon>
    </lineage>
</organism>
<evidence type="ECO:0000256" key="2">
    <source>
        <dbReference type="ARBA" id="ARBA00022714"/>
    </source>
</evidence>
<dbReference type="PANTHER" id="PTHR10371:SF3">
    <property type="entry name" value="NADH DEHYDROGENASE [UBIQUINONE] FLAVOPROTEIN 2, MITOCHONDRIAL"/>
    <property type="match status" value="1"/>
</dbReference>
<keyword evidence="3 7" id="KW-0479">Metal-binding</keyword>
<keyword evidence="9" id="KW-1185">Reference proteome</keyword>
<dbReference type="OrthoDB" id="9807941at2"/>
<dbReference type="InterPro" id="IPR041921">
    <property type="entry name" value="NuoE_N"/>
</dbReference>
<dbReference type="GO" id="GO:0051537">
    <property type="term" value="F:2 iron, 2 sulfur cluster binding"/>
    <property type="evidence" value="ECO:0007669"/>
    <property type="project" value="UniProtKB-KW"/>
</dbReference>
<comment type="cofactor">
    <cofactor evidence="7">
        <name>[2Fe-2S] cluster</name>
        <dbReference type="ChEBI" id="CHEBI:190135"/>
    </cofactor>
    <text evidence="7">Binds 1 [2Fe-2S] cluster.</text>
</comment>
<dbReference type="Gene3D" id="3.40.30.10">
    <property type="entry name" value="Glutaredoxin"/>
    <property type="match status" value="1"/>
</dbReference>
<evidence type="ECO:0000256" key="7">
    <source>
        <dbReference type="PIRSR" id="PIRSR000216-1"/>
    </source>
</evidence>
<gene>
    <name evidence="8" type="ORF">AYR66_18035</name>
</gene>
<keyword evidence="5 7" id="KW-0411">Iron-sulfur</keyword>
<dbReference type="Pfam" id="PF01257">
    <property type="entry name" value="2Fe-2S_thioredx"/>
    <property type="match status" value="1"/>
</dbReference>
<dbReference type="PANTHER" id="PTHR10371">
    <property type="entry name" value="NADH DEHYDROGENASE UBIQUINONE FLAVOPROTEIN 2, MITOCHONDRIAL"/>
    <property type="match status" value="1"/>
</dbReference>
<evidence type="ECO:0000256" key="4">
    <source>
        <dbReference type="ARBA" id="ARBA00023004"/>
    </source>
</evidence>
<dbReference type="GO" id="GO:0003954">
    <property type="term" value="F:NADH dehydrogenase activity"/>
    <property type="evidence" value="ECO:0007669"/>
    <property type="project" value="TreeGrafter"/>
</dbReference>
<dbReference type="EMBL" id="LSTO01000001">
    <property type="protein sequence ID" value="OWW22933.1"/>
    <property type="molecule type" value="Genomic_DNA"/>
</dbReference>
<feature type="binding site" evidence="7">
    <location>
        <position position="88"/>
    </location>
    <ligand>
        <name>[2Fe-2S] cluster</name>
        <dbReference type="ChEBI" id="CHEBI:190135"/>
    </ligand>
</feature>
<dbReference type="InterPro" id="IPR002023">
    <property type="entry name" value="NuoE-like"/>
</dbReference>
<keyword evidence="2 7" id="KW-0001">2Fe-2S</keyword>
<feature type="binding site" evidence="7">
    <location>
        <position position="124"/>
    </location>
    <ligand>
        <name>[2Fe-2S] cluster</name>
        <dbReference type="ChEBI" id="CHEBI:190135"/>
    </ligand>
</feature>
<evidence type="ECO:0000256" key="5">
    <source>
        <dbReference type="ARBA" id="ARBA00023014"/>
    </source>
</evidence>
<dbReference type="CDD" id="cd03081">
    <property type="entry name" value="TRX_Fd_NuoE_FDH_gamma"/>
    <property type="match status" value="1"/>
</dbReference>
<dbReference type="Proteomes" id="UP000197535">
    <property type="component" value="Unassembled WGS sequence"/>
</dbReference>
<evidence type="ECO:0000256" key="6">
    <source>
        <dbReference type="ARBA" id="ARBA00034078"/>
    </source>
</evidence>
<evidence type="ECO:0000313" key="8">
    <source>
        <dbReference type="EMBL" id="OWW22933.1"/>
    </source>
</evidence>
<sequence length="161" mass="17439">MDSRLPCTFADTVARIAADKSSVPGGLVPALHSVQEALGWIPPEAVPIIAGAFNRSRAEVHGVVSFYHDFRTTPPAQHRLGICSAEACQSMGADRVLSEAERILGCQMHEQTADGSMSLEPVYCLGQCAVAPALTVDERLWVRVTPERIAEILDQTRQETL</sequence>
<dbReference type="GO" id="GO:0046872">
    <property type="term" value="F:metal ion binding"/>
    <property type="evidence" value="ECO:0007669"/>
    <property type="project" value="UniProtKB-KW"/>
</dbReference>
<comment type="similarity">
    <text evidence="1">Belongs to the complex I 24 kDa subunit family.</text>
</comment>
<dbReference type="AlphaFoldDB" id="A0A254TQJ7"/>
<keyword evidence="4 7" id="KW-0408">Iron</keyword>
<accession>A0A254TQJ7</accession>
<name>A0A254TQJ7_9BURK</name>